<accession>A0A9W5Y6V2</accession>
<gene>
    <name evidence="2" type="ORF">CFOLD11_44910</name>
</gene>
<dbReference type="RefSeq" id="WP_261854519.1">
    <property type="nucleotide sequence ID" value="NZ_BQXY01000014.1"/>
</dbReference>
<sequence length="465" mass="52037">MRKRLALILISAILAVTSLTACNKQEDKPAAADGHKKVTVKIGMWPEDTDAEQVALFNKYKAECEKKYNWITIEPAHYKYSVESFVPLAESGQLPTVFETWYTEPQKLIANKYVADITDELKTNKWLDSMDPKIKDLLSKDGKTYGIPRDGYALGLYVNIKLFKQAGLMDGDIPKYPKTMDELAQTAATIKQKTGKAGIVLLSKDNSGGWHFSNIAWAFGAKLQVEENGKWKSNLNSKEAVAAMQYVKDLKWKYNAVTDEILQDWTSGMQAIGTSNAAMYFAAQDGVNVPTKDYGLSKDDLALVPFPAGPGGQYSLMGGTPYMFSSTASKDEIDGALKFIEIMGKAPVLNADTEKGLKDDADYRKKNNIPVIPSFQVWTNKDYLDKVEEIRKANENINYNLFKDYFSNVPKTLHTEEPNLTQDMYAELYPVIQAVLTNKDANVQALMDKANSNFQQKLDTNINKK</sequence>
<dbReference type="Proteomes" id="UP001057868">
    <property type="component" value="Unassembled WGS sequence"/>
</dbReference>
<dbReference type="EMBL" id="BQXY01000014">
    <property type="protein sequence ID" value="GKU27664.1"/>
    <property type="molecule type" value="Genomic_DNA"/>
</dbReference>
<dbReference type="InterPro" id="IPR050490">
    <property type="entry name" value="Bact_solute-bd_prot1"/>
</dbReference>
<dbReference type="AlphaFoldDB" id="A0A9W5Y6V2"/>
<keyword evidence="1" id="KW-0732">Signal</keyword>
<evidence type="ECO:0000313" key="2">
    <source>
        <dbReference type="EMBL" id="GKU27664.1"/>
    </source>
</evidence>
<dbReference type="SUPFAM" id="SSF53850">
    <property type="entry name" value="Periplasmic binding protein-like II"/>
    <property type="match status" value="1"/>
</dbReference>
<comment type="caution">
    <text evidence="2">The sequence shown here is derived from an EMBL/GenBank/DDBJ whole genome shotgun (WGS) entry which is preliminary data.</text>
</comment>
<evidence type="ECO:0000256" key="1">
    <source>
        <dbReference type="SAM" id="SignalP"/>
    </source>
</evidence>
<dbReference type="PROSITE" id="PS51257">
    <property type="entry name" value="PROKAR_LIPOPROTEIN"/>
    <property type="match status" value="1"/>
</dbReference>
<evidence type="ECO:0000313" key="3">
    <source>
        <dbReference type="Proteomes" id="UP001057868"/>
    </source>
</evidence>
<dbReference type="PANTHER" id="PTHR43649:SF16">
    <property type="entry name" value="SUGAR-BINDING LIPOPROTEIN"/>
    <property type="match status" value="1"/>
</dbReference>
<feature type="signal peptide" evidence="1">
    <location>
        <begin position="1"/>
        <end position="21"/>
    </location>
</feature>
<organism evidence="2 3">
    <name type="scientific">Clostridium folliculivorans</name>
    <dbReference type="NCBI Taxonomy" id="2886038"/>
    <lineage>
        <taxon>Bacteria</taxon>
        <taxon>Bacillati</taxon>
        <taxon>Bacillota</taxon>
        <taxon>Clostridia</taxon>
        <taxon>Eubacteriales</taxon>
        <taxon>Clostridiaceae</taxon>
        <taxon>Clostridium</taxon>
    </lineage>
</organism>
<feature type="chain" id="PRO_5040950293" evidence="1">
    <location>
        <begin position="22"/>
        <end position="465"/>
    </location>
</feature>
<keyword evidence="3" id="KW-1185">Reference proteome</keyword>
<reference evidence="2" key="1">
    <citation type="journal article" date="2023" name="Int. J. Syst. Evol. Microbiol.">
        <title>&lt;i&gt;Clostridium folliculivorans&lt;/i&gt; sp. nov., isolated from soil samples of an organic paddy in Japan.</title>
        <authorList>
            <person name="Tazawa J."/>
            <person name="Kobayashi H."/>
            <person name="Tanizawa Y."/>
            <person name="Uchino A."/>
            <person name="Tanaka F."/>
            <person name="Urashima Y."/>
            <person name="Miura S."/>
            <person name="Sakamoto M."/>
            <person name="Ohkuma M."/>
            <person name="Tohno M."/>
        </authorList>
    </citation>
    <scope>NUCLEOTIDE SEQUENCE</scope>
    <source>
        <strain evidence="2">D1-1</strain>
    </source>
</reference>
<protein>
    <submittedName>
        <fullName evidence="2">Sugar ABC transporter substrate-binding protein</fullName>
    </submittedName>
</protein>
<dbReference type="Gene3D" id="3.40.190.10">
    <property type="entry name" value="Periplasmic binding protein-like II"/>
    <property type="match status" value="1"/>
</dbReference>
<name>A0A9W5Y6V2_9CLOT</name>
<dbReference type="PANTHER" id="PTHR43649">
    <property type="entry name" value="ARABINOSE-BINDING PROTEIN-RELATED"/>
    <property type="match status" value="1"/>
</dbReference>
<proteinExistence type="predicted"/>